<organism evidence="8 9">
    <name type="scientific">Rhodopila globiformis</name>
    <name type="common">Rhodopseudomonas globiformis</name>
    <dbReference type="NCBI Taxonomy" id="1071"/>
    <lineage>
        <taxon>Bacteria</taxon>
        <taxon>Pseudomonadati</taxon>
        <taxon>Pseudomonadota</taxon>
        <taxon>Alphaproteobacteria</taxon>
        <taxon>Acetobacterales</taxon>
        <taxon>Acetobacteraceae</taxon>
        <taxon>Rhodopila</taxon>
    </lineage>
</organism>
<gene>
    <name evidence="8" type="ORF">CCS01_31285</name>
</gene>
<comment type="subcellular location">
    <subcellularLocation>
        <location evidence="1">Membrane</location>
        <topology evidence="1">Single-pass membrane protein</topology>
    </subcellularLocation>
</comment>
<keyword evidence="2 6" id="KW-0812">Transmembrane</keyword>
<dbReference type="AlphaFoldDB" id="A0A2S6MUQ5"/>
<feature type="compositionally biased region" description="Pro residues" evidence="5">
    <location>
        <begin position="127"/>
        <end position="185"/>
    </location>
</feature>
<feature type="transmembrane region" description="Helical" evidence="6">
    <location>
        <begin position="24"/>
        <end position="46"/>
    </location>
</feature>
<evidence type="ECO:0000259" key="7">
    <source>
        <dbReference type="PROSITE" id="PS52015"/>
    </source>
</evidence>
<dbReference type="PROSITE" id="PS52015">
    <property type="entry name" value="TONB_CTD"/>
    <property type="match status" value="1"/>
</dbReference>
<feature type="compositionally biased region" description="Pro residues" evidence="5">
    <location>
        <begin position="86"/>
        <end position="119"/>
    </location>
</feature>
<keyword evidence="9" id="KW-1185">Reference proteome</keyword>
<dbReference type="EMBL" id="NHRY01000274">
    <property type="protein sequence ID" value="PPQ26097.1"/>
    <property type="molecule type" value="Genomic_DNA"/>
</dbReference>
<evidence type="ECO:0000256" key="5">
    <source>
        <dbReference type="SAM" id="MobiDB-lite"/>
    </source>
</evidence>
<accession>A0A2S6MUQ5</accession>
<dbReference type="Pfam" id="PF03544">
    <property type="entry name" value="TonB_C"/>
    <property type="match status" value="1"/>
</dbReference>
<dbReference type="Gene3D" id="3.30.1150.10">
    <property type="match status" value="1"/>
</dbReference>
<proteinExistence type="predicted"/>
<dbReference type="SUPFAM" id="SSF74653">
    <property type="entry name" value="TolA/TonB C-terminal domain"/>
    <property type="match status" value="1"/>
</dbReference>
<comment type="caution">
    <text evidence="8">The sequence shown here is derived from an EMBL/GenBank/DDBJ whole genome shotgun (WGS) entry which is preliminary data.</text>
</comment>
<dbReference type="InterPro" id="IPR006260">
    <property type="entry name" value="TonB/TolA_C"/>
</dbReference>
<feature type="domain" description="TonB C-terminal" evidence="7">
    <location>
        <begin position="257"/>
        <end position="349"/>
    </location>
</feature>
<keyword evidence="4 6" id="KW-0472">Membrane</keyword>
<dbReference type="InterPro" id="IPR037682">
    <property type="entry name" value="TonB_C"/>
</dbReference>
<evidence type="ECO:0000256" key="4">
    <source>
        <dbReference type="ARBA" id="ARBA00023136"/>
    </source>
</evidence>
<protein>
    <recommendedName>
        <fullName evidence="7">TonB C-terminal domain-containing protein</fullName>
    </recommendedName>
</protein>
<reference evidence="8 9" key="1">
    <citation type="journal article" date="2018" name="Arch. Microbiol.">
        <title>New insights into the metabolic potential of the phototrophic purple bacterium Rhodopila globiformis DSM 161(T) from its draft genome sequence and evidence for a vanadium-dependent nitrogenase.</title>
        <authorList>
            <person name="Imhoff J.F."/>
            <person name="Rahn T."/>
            <person name="Kunzel S."/>
            <person name="Neulinger S.C."/>
        </authorList>
    </citation>
    <scope>NUCLEOTIDE SEQUENCE [LARGE SCALE GENOMIC DNA]</scope>
    <source>
        <strain evidence="8 9">DSM 161</strain>
    </source>
</reference>
<keyword evidence="3 6" id="KW-1133">Transmembrane helix</keyword>
<dbReference type="Proteomes" id="UP000239724">
    <property type="component" value="Unassembled WGS sequence"/>
</dbReference>
<evidence type="ECO:0000313" key="8">
    <source>
        <dbReference type="EMBL" id="PPQ26097.1"/>
    </source>
</evidence>
<evidence type="ECO:0000256" key="2">
    <source>
        <dbReference type="ARBA" id="ARBA00022692"/>
    </source>
</evidence>
<evidence type="ECO:0000256" key="6">
    <source>
        <dbReference type="SAM" id="Phobius"/>
    </source>
</evidence>
<dbReference type="GO" id="GO:0016020">
    <property type="term" value="C:membrane"/>
    <property type="evidence" value="ECO:0007669"/>
    <property type="project" value="UniProtKB-SubCell"/>
</dbReference>
<sequence length="349" mass="37722">MRPIGLQRTRARSRRLDLRHRARLRSAVVISLLVHGTVLVFLLVTIRQEERPELLPPPAPVTMVFETGRRAGPTLPNPSEQARPATPSPPVTEPPIPTPPPQPAMPAPPMPETPPPPPAEQQAVPEVPKPPPPPAPAPAAEAPPLPVPPPVPPVEALPKPVEPAPARKPPPAQARPLPKPPPISPPLRRSAPPRPSDFPAPTNFSLGRPFTTPRVQARTHYAHRPLGAVDMSLGPAKKGEANDTPFADIDTDQGGPDWRNALSQWVSQHAYYPEQARVNGEEGDAKVHVVAQHNGHVTSVELIGKSGSMWLDLALQALFRDAHIPPLPGGGNEPIEFNFTMHYILRRAP</sequence>
<evidence type="ECO:0000256" key="3">
    <source>
        <dbReference type="ARBA" id="ARBA00022989"/>
    </source>
</evidence>
<name>A0A2S6MUQ5_RHOGL</name>
<evidence type="ECO:0000256" key="1">
    <source>
        <dbReference type="ARBA" id="ARBA00004167"/>
    </source>
</evidence>
<feature type="region of interest" description="Disordered" evidence="5">
    <location>
        <begin position="68"/>
        <end position="210"/>
    </location>
</feature>
<evidence type="ECO:0000313" key="9">
    <source>
        <dbReference type="Proteomes" id="UP000239724"/>
    </source>
</evidence>
<dbReference type="GO" id="GO:0055085">
    <property type="term" value="P:transmembrane transport"/>
    <property type="evidence" value="ECO:0007669"/>
    <property type="project" value="InterPro"/>
</dbReference>
<dbReference type="NCBIfam" id="TIGR01352">
    <property type="entry name" value="tonB_Cterm"/>
    <property type="match status" value="1"/>
</dbReference>